<accession>A0AA38PC55</accession>
<comment type="subcellular location">
    <subcellularLocation>
        <location evidence="2">Endomembrane system</location>
        <topology evidence="2">Multi-pass membrane protein</topology>
    </subcellularLocation>
    <subcellularLocation>
        <location evidence="3">Endoplasmic reticulum membrane</location>
    </subcellularLocation>
    <subcellularLocation>
        <location evidence="1 8 9">Nucleus</location>
    </subcellularLocation>
</comment>
<keyword evidence="4" id="KW-0217">Developmental protein</keyword>
<keyword evidence="13" id="KW-1185">Reference proteome</keyword>
<name>A0AA38PC55_9AGAR</name>
<dbReference type="CDD" id="cd00086">
    <property type="entry name" value="homeodomain"/>
    <property type="match status" value="1"/>
</dbReference>
<keyword evidence="5 8" id="KW-0238">DNA-binding</keyword>
<feature type="region of interest" description="Disordered" evidence="10">
    <location>
        <begin position="368"/>
        <end position="407"/>
    </location>
</feature>
<feature type="region of interest" description="Disordered" evidence="10">
    <location>
        <begin position="504"/>
        <end position="533"/>
    </location>
</feature>
<feature type="region of interest" description="Disordered" evidence="10">
    <location>
        <begin position="311"/>
        <end position="330"/>
    </location>
</feature>
<dbReference type="PANTHER" id="PTHR45793:SF5">
    <property type="entry name" value="HOMEOTIC PROTEIN OCELLILESS"/>
    <property type="match status" value="1"/>
</dbReference>
<sequence>MLPRALPTSHSLSSSNPFAPLYHQQQTLSYSPSMDPSAVDFRAFYPYTPNEVKHRKRTTNAQLKVLENVFKRDTKPNAALRNELAAQLDMTARGVQVWFQNRRAKEKNKAGKSAATAARDIDEPREPVGSIESILLPQSTFPRDLPELGDSSSQESSPTGTSPPQLHVSIDSSIPSWQSSPLITPDDSRPSGELDMCFIRRGSLPVDAFYYNDDGSAVGPPSVAHLDPFARRRSVDASLHRLAANPYAQLARAKNHALSGSRFPGHVNSPFSLSRSSSTSSDFTNHRPMSHHQDNMHVRRSSADSRAYHLSPHGVTVSPSPSPMSAYHSSTIRSSLPDTRLYAFSTRPITSPLPGPLPSPDYSFGVASSMTSITSPDSERSSPDNSHGLLFRGEDLETEDDGASASYDGYSRFGSITSIASDSSNSAYFSDVNSCVDPSNGSDLGPEVSHQQHRRDSGHFVGLMSDLNVGGLSHPSQQTTASNERSVTVAPIPVSTNVISLDGDVTRRYPSPSSTVSPGNGTPAERNGTASSSLSRELLHAWQNKPDVVSTAPNQRYLKLGDQTANLKNVCLCRRITSHSHRNRFSNITILLYRNPRARST</sequence>
<keyword evidence="6 8" id="KW-0371">Homeobox</keyword>
<feature type="region of interest" description="Disordered" evidence="10">
    <location>
        <begin position="274"/>
        <end position="296"/>
    </location>
</feature>
<dbReference type="PROSITE" id="PS00027">
    <property type="entry name" value="HOMEOBOX_1"/>
    <property type="match status" value="1"/>
</dbReference>
<evidence type="ECO:0000256" key="6">
    <source>
        <dbReference type="ARBA" id="ARBA00023155"/>
    </source>
</evidence>
<keyword evidence="7 8" id="KW-0539">Nucleus</keyword>
<dbReference type="SMART" id="SM00389">
    <property type="entry name" value="HOX"/>
    <property type="match status" value="1"/>
</dbReference>
<gene>
    <name evidence="12" type="ORF">F5878DRAFT_81966</name>
</gene>
<evidence type="ECO:0000259" key="11">
    <source>
        <dbReference type="PROSITE" id="PS50071"/>
    </source>
</evidence>
<evidence type="ECO:0000256" key="10">
    <source>
        <dbReference type="SAM" id="MobiDB-lite"/>
    </source>
</evidence>
<feature type="compositionally biased region" description="Polar residues" evidence="10">
    <location>
        <begin position="511"/>
        <end position="520"/>
    </location>
</feature>
<dbReference type="GO" id="GO:0005634">
    <property type="term" value="C:nucleus"/>
    <property type="evidence" value="ECO:0007669"/>
    <property type="project" value="UniProtKB-SubCell"/>
</dbReference>
<dbReference type="PANTHER" id="PTHR45793">
    <property type="entry name" value="HOMEOBOX PROTEIN"/>
    <property type="match status" value="1"/>
</dbReference>
<dbReference type="Gene3D" id="1.10.10.60">
    <property type="entry name" value="Homeodomain-like"/>
    <property type="match status" value="1"/>
</dbReference>
<dbReference type="SUPFAM" id="SSF46689">
    <property type="entry name" value="Homeodomain-like"/>
    <property type="match status" value="1"/>
</dbReference>
<organism evidence="12 13">
    <name type="scientific">Lentinula raphanica</name>
    <dbReference type="NCBI Taxonomy" id="153919"/>
    <lineage>
        <taxon>Eukaryota</taxon>
        <taxon>Fungi</taxon>
        <taxon>Dikarya</taxon>
        <taxon>Basidiomycota</taxon>
        <taxon>Agaricomycotina</taxon>
        <taxon>Agaricomycetes</taxon>
        <taxon>Agaricomycetidae</taxon>
        <taxon>Agaricales</taxon>
        <taxon>Marasmiineae</taxon>
        <taxon>Omphalotaceae</taxon>
        <taxon>Lentinula</taxon>
    </lineage>
</organism>
<evidence type="ECO:0000256" key="3">
    <source>
        <dbReference type="ARBA" id="ARBA00004586"/>
    </source>
</evidence>
<dbReference type="GO" id="GO:0005789">
    <property type="term" value="C:endoplasmic reticulum membrane"/>
    <property type="evidence" value="ECO:0007669"/>
    <property type="project" value="UniProtKB-SubCell"/>
</dbReference>
<evidence type="ECO:0000256" key="5">
    <source>
        <dbReference type="ARBA" id="ARBA00023125"/>
    </source>
</evidence>
<dbReference type="GO" id="GO:0000978">
    <property type="term" value="F:RNA polymerase II cis-regulatory region sequence-specific DNA binding"/>
    <property type="evidence" value="ECO:0007669"/>
    <property type="project" value="TreeGrafter"/>
</dbReference>
<feature type="domain" description="Homeobox" evidence="11">
    <location>
        <begin position="49"/>
        <end position="109"/>
    </location>
</feature>
<feature type="DNA-binding region" description="Homeobox" evidence="8">
    <location>
        <begin position="51"/>
        <end position="110"/>
    </location>
</feature>
<dbReference type="GO" id="GO:0000981">
    <property type="term" value="F:DNA-binding transcription factor activity, RNA polymerase II-specific"/>
    <property type="evidence" value="ECO:0007669"/>
    <property type="project" value="InterPro"/>
</dbReference>
<dbReference type="FunFam" id="1.10.10.60:FF:000020">
    <property type="entry name" value="Ceramide synthase 5"/>
    <property type="match status" value="1"/>
</dbReference>
<feature type="region of interest" description="Disordered" evidence="10">
    <location>
        <begin position="104"/>
        <end position="190"/>
    </location>
</feature>
<dbReference type="AlphaFoldDB" id="A0AA38PC55"/>
<proteinExistence type="predicted"/>
<feature type="compositionally biased region" description="Low complexity" evidence="10">
    <location>
        <begin position="151"/>
        <end position="181"/>
    </location>
</feature>
<dbReference type="InterPro" id="IPR009057">
    <property type="entry name" value="Homeodomain-like_sf"/>
</dbReference>
<comment type="caution">
    <text evidence="12">The sequence shown here is derived from an EMBL/GenBank/DDBJ whole genome shotgun (WGS) entry which is preliminary data.</text>
</comment>
<evidence type="ECO:0000256" key="2">
    <source>
        <dbReference type="ARBA" id="ARBA00004127"/>
    </source>
</evidence>
<dbReference type="PROSITE" id="PS50071">
    <property type="entry name" value="HOMEOBOX_2"/>
    <property type="match status" value="1"/>
</dbReference>
<dbReference type="EMBL" id="MU806090">
    <property type="protein sequence ID" value="KAJ3840199.1"/>
    <property type="molecule type" value="Genomic_DNA"/>
</dbReference>
<evidence type="ECO:0000256" key="9">
    <source>
        <dbReference type="RuleBase" id="RU000682"/>
    </source>
</evidence>
<dbReference type="Proteomes" id="UP001163846">
    <property type="component" value="Unassembled WGS sequence"/>
</dbReference>
<evidence type="ECO:0000313" key="12">
    <source>
        <dbReference type="EMBL" id="KAJ3840199.1"/>
    </source>
</evidence>
<evidence type="ECO:0000256" key="8">
    <source>
        <dbReference type="PROSITE-ProRule" id="PRU00108"/>
    </source>
</evidence>
<evidence type="ECO:0000256" key="7">
    <source>
        <dbReference type="ARBA" id="ARBA00023242"/>
    </source>
</evidence>
<evidence type="ECO:0000256" key="1">
    <source>
        <dbReference type="ARBA" id="ARBA00004123"/>
    </source>
</evidence>
<protein>
    <recommendedName>
        <fullName evidence="11">Homeobox domain-containing protein</fullName>
    </recommendedName>
</protein>
<evidence type="ECO:0000313" key="13">
    <source>
        <dbReference type="Proteomes" id="UP001163846"/>
    </source>
</evidence>
<dbReference type="InterPro" id="IPR017970">
    <property type="entry name" value="Homeobox_CS"/>
</dbReference>
<evidence type="ECO:0000256" key="4">
    <source>
        <dbReference type="ARBA" id="ARBA00022473"/>
    </source>
</evidence>
<dbReference type="Pfam" id="PF00046">
    <property type="entry name" value="Homeodomain"/>
    <property type="match status" value="1"/>
</dbReference>
<reference evidence="12" key="1">
    <citation type="submission" date="2022-08" db="EMBL/GenBank/DDBJ databases">
        <authorList>
            <consortium name="DOE Joint Genome Institute"/>
            <person name="Min B."/>
            <person name="Riley R."/>
            <person name="Sierra-Patev S."/>
            <person name="Naranjo-Ortiz M."/>
            <person name="Looney B."/>
            <person name="Konkel Z."/>
            <person name="Slot J.C."/>
            <person name="Sakamoto Y."/>
            <person name="Steenwyk J.L."/>
            <person name="Rokas A."/>
            <person name="Carro J."/>
            <person name="Camarero S."/>
            <person name="Ferreira P."/>
            <person name="Molpeceres G."/>
            <person name="Ruiz-Duenas F.J."/>
            <person name="Serrano A."/>
            <person name="Henrissat B."/>
            <person name="Drula E."/>
            <person name="Hughes K.W."/>
            <person name="Mata J.L."/>
            <person name="Ishikawa N.K."/>
            <person name="Vargas-Isla R."/>
            <person name="Ushijima S."/>
            <person name="Smith C.A."/>
            <person name="Ahrendt S."/>
            <person name="Andreopoulos W."/>
            <person name="He G."/>
            <person name="Labutti K."/>
            <person name="Lipzen A."/>
            <person name="Ng V."/>
            <person name="Sandor L."/>
            <person name="Barry K."/>
            <person name="Martinez A.T."/>
            <person name="Xiao Y."/>
            <person name="Gibbons J.G."/>
            <person name="Terashima K."/>
            <person name="Hibbett D.S."/>
            <person name="Grigoriev I.V."/>
        </authorList>
    </citation>
    <scope>NUCLEOTIDE SEQUENCE</scope>
    <source>
        <strain evidence="12">TFB9207</strain>
    </source>
</reference>
<dbReference type="InterPro" id="IPR001356">
    <property type="entry name" value="HD"/>
</dbReference>